<comment type="subcellular location">
    <subcellularLocation>
        <location evidence="6">Cell inner membrane</location>
        <topology evidence="6">Multi-pass membrane protein</topology>
    </subcellularLocation>
    <subcellularLocation>
        <location evidence="1">Cell membrane</location>
        <topology evidence="1">Multi-pass membrane protein</topology>
    </subcellularLocation>
</comment>
<comment type="caution">
    <text evidence="6">Lacks conserved residue(s) required for the propagation of feature annotation.</text>
</comment>
<dbReference type="Pfam" id="PF00924">
    <property type="entry name" value="MS_channel_2nd"/>
    <property type="match status" value="1"/>
</dbReference>
<dbReference type="Gene3D" id="2.30.30.60">
    <property type="match status" value="1"/>
</dbReference>
<keyword evidence="9" id="KW-1185">Reference proteome</keyword>
<evidence type="ECO:0000259" key="7">
    <source>
        <dbReference type="PROSITE" id="PS50042"/>
    </source>
</evidence>
<keyword evidence="4 6" id="KW-1133">Transmembrane helix</keyword>
<comment type="similarity">
    <text evidence="6">Belongs to the MscS (TC 1.A.23) family.</text>
</comment>
<dbReference type="PANTHER" id="PTHR30221:SF1">
    <property type="entry name" value="SMALL-CONDUCTANCE MECHANOSENSITIVE CHANNEL"/>
    <property type="match status" value="1"/>
</dbReference>
<proteinExistence type="inferred from homology"/>
<feature type="transmembrane region" description="Helical" evidence="6">
    <location>
        <begin position="77"/>
        <end position="98"/>
    </location>
</feature>
<dbReference type="InterPro" id="IPR023408">
    <property type="entry name" value="MscS_beta-dom_sf"/>
</dbReference>
<dbReference type="SUPFAM" id="SSF51206">
    <property type="entry name" value="cAMP-binding domain-like"/>
    <property type="match status" value="1"/>
</dbReference>
<organism evidence="8 9">
    <name type="scientific">Parvularcula marina</name>
    <dbReference type="NCBI Taxonomy" id="2292771"/>
    <lineage>
        <taxon>Bacteria</taxon>
        <taxon>Pseudomonadati</taxon>
        <taxon>Pseudomonadota</taxon>
        <taxon>Alphaproteobacteria</taxon>
        <taxon>Parvularculales</taxon>
        <taxon>Parvularculaceae</taxon>
        <taxon>Parvularcula</taxon>
    </lineage>
</organism>
<feature type="transmembrane region" description="Helical" evidence="6">
    <location>
        <begin position="104"/>
        <end position="124"/>
    </location>
</feature>
<gene>
    <name evidence="8" type="ORF">DX908_10975</name>
</gene>
<sequence>MIVMLLVLRRIILLSVLLALRWWVISAYAGETSPEWVLAIEKLLGGLIALSVALVIDGIVRVFFWKGYLANVMGAKVPRLLPLTVSILIFGAALFHILQNQLGFSLGGALAASGFLAVIIGFALRSVILDLFSGLAISIDRSYAVGDWISVTSRDFEEPVYGLVTEIDWRTTRLMLEDGRSFIMPNSIGGVFTITNHSQPVGPKRLEVTIHLPHETPTERARKLLLGAAMKAIEEAEGLHISPASSVLVTDVTTDGIEYQVRFYADIHRLSPSIARSILRTALLEAVAGNDLRIPPAQIELSDPRDRKPQSRASVDAEAAIRQTRLFGSVLNEDEIESLAAAATRRHFSSSQPMIEEGVEGSSLFILLSGAAVVQRCNGHDTAHALATLSTGDVVGEMSLLTGEARTASVIACTDLEALEISKQALAPILKKRPELAEDLSALLAQRAGEQADHDRLPTDDKAPAHAPAGIGARIRSFFSL</sequence>
<dbReference type="InterPro" id="IPR014710">
    <property type="entry name" value="RmlC-like_jellyroll"/>
</dbReference>
<feature type="domain" description="Cyclic nucleotide-binding" evidence="7">
    <location>
        <begin position="327"/>
        <end position="447"/>
    </location>
</feature>
<comment type="subunit">
    <text evidence="6">Homoheptamer.</text>
</comment>
<dbReference type="SMART" id="SM00100">
    <property type="entry name" value="cNMP"/>
    <property type="match status" value="1"/>
</dbReference>
<protein>
    <recommendedName>
        <fullName evidence="6">Small-conductance mechanosensitive channel</fullName>
    </recommendedName>
</protein>
<name>A0A371RJX2_9PROT</name>
<dbReference type="GO" id="GO:0005886">
    <property type="term" value="C:plasma membrane"/>
    <property type="evidence" value="ECO:0007669"/>
    <property type="project" value="UniProtKB-SubCell"/>
</dbReference>
<dbReference type="EMBL" id="QUQO01000001">
    <property type="protein sequence ID" value="RFB05743.1"/>
    <property type="molecule type" value="Genomic_DNA"/>
</dbReference>
<dbReference type="GO" id="GO:0008381">
    <property type="term" value="F:mechanosensitive monoatomic ion channel activity"/>
    <property type="evidence" value="ECO:0007669"/>
    <property type="project" value="InterPro"/>
</dbReference>
<evidence type="ECO:0000256" key="6">
    <source>
        <dbReference type="RuleBase" id="RU369025"/>
    </source>
</evidence>
<dbReference type="AlphaFoldDB" id="A0A371RJX2"/>
<dbReference type="Gene3D" id="2.60.120.10">
    <property type="entry name" value="Jelly Rolls"/>
    <property type="match status" value="1"/>
</dbReference>
<dbReference type="SUPFAM" id="SSF50182">
    <property type="entry name" value="Sm-like ribonucleoproteins"/>
    <property type="match status" value="1"/>
</dbReference>
<keyword evidence="6" id="KW-0407">Ion channel</keyword>
<dbReference type="InterPro" id="IPR018488">
    <property type="entry name" value="cNMP-bd_CS"/>
</dbReference>
<dbReference type="InterPro" id="IPR011066">
    <property type="entry name" value="MscS_channel_C_sf"/>
</dbReference>
<dbReference type="SUPFAM" id="SSF82689">
    <property type="entry name" value="Mechanosensitive channel protein MscS (YggB), C-terminal domain"/>
    <property type="match status" value="1"/>
</dbReference>
<keyword evidence="6" id="KW-0813">Transport</keyword>
<evidence type="ECO:0000256" key="1">
    <source>
        <dbReference type="ARBA" id="ARBA00004651"/>
    </source>
</evidence>
<comment type="function">
    <text evidence="6">Mechanosensitive channel that participates in the regulation of osmotic pressure changes within the cell, opening in response to stretch forces in the membrane lipid bilayer, without the need for other proteins. Contributes to normal resistance to hypoosmotic shock. Forms an ion channel of 1.0 nanosiemens conductance with a slight preference for anions.</text>
</comment>
<dbReference type="PROSITE" id="PS50042">
    <property type="entry name" value="CNMP_BINDING_3"/>
    <property type="match status" value="1"/>
</dbReference>
<keyword evidence="5 6" id="KW-0472">Membrane</keyword>
<feature type="transmembrane region" description="Helical" evidence="6">
    <location>
        <begin position="43"/>
        <end position="65"/>
    </location>
</feature>
<evidence type="ECO:0000313" key="8">
    <source>
        <dbReference type="EMBL" id="RFB05743.1"/>
    </source>
</evidence>
<dbReference type="Proteomes" id="UP000264589">
    <property type="component" value="Unassembled WGS sequence"/>
</dbReference>
<keyword evidence="6" id="KW-0406">Ion transport</keyword>
<dbReference type="CDD" id="cd00038">
    <property type="entry name" value="CAP_ED"/>
    <property type="match status" value="1"/>
</dbReference>
<dbReference type="Gene3D" id="1.10.287.1260">
    <property type="match status" value="1"/>
</dbReference>
<dbReference type="InParanoid" id="A0A371RJX2"/>
<keyword evidence="6" id="KW-0997">Cell inner membrane</keyword>
<evidence type="ECO:0000256" key="3">
    <source>
        <dbReference type="ARBA" id="ARBA00022692"/>
    </source>
</evidence>
<dbReference type="PANTHER" id="PTHR30221">
    <property type="entry name" value="SMALL-CONDUCTANCE MECHANOSENSITIVE CHANNEL"/>
    <property type="match status" value="1"/>
</dbReference>
<dbReference type="Pfam" id="PF00027">
    <property type="entry name" value="cNMP_binding"/>
    <property type="match status" value="1"/>
</dbReference>
<reference evidence="8 9" key="1">
    <citation type="submission" date="2018-08" db="EMBL/GenBank/DDBJ databases">
        <title>Parvularcula sp. SM1705, isolated from surface water of the South Sea China.</title>
        <authorList>
            <person name="Sun L."/>
        </authorList>
    </citation>
    <scope>NUCLEOTIDE SEQUENCE [LARGE SCALE GENOMIC DNA]</scope>
    <source>
        <strain evidence="8 9">SM1705</strain>
    </source>
</reference>
<evidence type="ECO:0000313" key="9">
    <source>
        <dbReference type="Proteomes" id="UP000264589"/>
    </source>
</evidence>
<evidence type="ECO:0000256" key="2">
    <source>
        <dbReference type="ARBA" id="ARBA00022475"/>
    </source>
</evidence>
<accession>A0A371RJX2</accession>
<dbReference type="InterPro" id="IPR006685">
    <property type="entry name" value="MscS_channel_2nd"/>
</dbReference>
<dbReference type="InterPro" id="IPR000595">
    <property type="entry name" value="cNMP-bd_dom"/>
</dbReference>
<dbReference type="InterPro" id="IPR045275">
    <property type="entry name" value="MscS_archaea/bacteria_type"/>
</dbReference>
<dbReference type="InterPro" id="IPR018490">
    <property type="entry name" value="cNMP-bd_dom_sf"/>
</dbReference>
<comment type="caution">
    <text evidence="8">The sequence shown here is derived from an EMBL/GenBank/DDBJ whole genome shotgun (WGS) entry which is preliminary data.</text>
</comment>
<dbReference type="InterPro" id="IPR010920">
    <property type="entry name" value="LSM_dom_sf"/>
</dbReference>
<keyword evidence="2" id="KW-1003">Cell membrane</keyword>
<evidence type="ECO:0000256" key="4">
    <source>
        <dbReference type="ARBA" id="ARBA00022989"/>
    </source>
</evidence>
<keyword evidence="3 6" id="KW-0812">Transmembrane</keyword>
<dbReference type="PROSITE" id="PS00889">
    <property type="entry name" value="CNMP_BINDING_2"/>
    <property type="match status" value="1"/>
</dbReference>
<evidence type="ECO:0000256" key="5">
    <source>
        <dbReference type="ARBA" id="ARBA00023136"/>
    </source>
</evidence>